<dbReference type="AlphaFoldDB" id="A0AA47P7N1"/>
<proteinExistence type="predicted"/>
<accession>A0AA47P7N1</accession>
<dbReference type="Proteomes" id="UP001174136">
    <property type="component" value="Unassembled WGS sequence"/>
</dbReference>
<comment type="caution">
    <text evidence="2">The sequence shown here is derived from an EMBL/GenBank/DDBJ whole genome shotgun (WGS) entry which is preliminary data.</text>
</comment>
<evidence type="ECO:0000256" key="1">
    <source>
        <dbReference type="SAM" id="MobiDB-lite"/>
    </source>
</evidence>
<sequence length="128" mass="14139">MAPVAKKAEAFVWIDCEVELLMRLTLDYKVNKLQENVDWESCQSKYLDLANTFPAQCPTEATEDFPHAATAVSKVQEIWGGSPAMHSIESSIETADLEDDSSSQPSTSTEEMPASPHSTDSIDFLLQL</sequence>
<reference evidence="2" key="1">
    <citation type="journal article" date="2023" name="Front. Mar. Sci.">
        <title>A new Merluccius polli reference genome to investigate the effects of global change in West African waters.</title>
        <authorList>
            <person name="Mateo J.L."/>
            <person name="Blanco-Fernandez C."/>
            <person name="Garcia-Vazquez E."/>
            <person name="Machado-Schiaffino G."/>
        </authorList>
    </citation>
    <scope>NUCLEOTIDE SEQUENCE</scope>
    <source>
        <strain evidence="2">C29</strain>
        <tissue evidence="2">Fin</tissue>
    </source>
</reference>
<organism evidence="2 3">
    <name type="scientific">Merluccius polli</name>
    <name type="common">Benguela hake</name>
    <name type="synonym">Merluccius cadenati</name>
    <dbReference type="NCBI Taxonomy" id="89951"/>
    <lineage>
        <taxon>Eukaryota</taxon>
        <taxon>Metazoa</taxon>
        <taxon>Chordata</taxon>
        <taxon>Craniata</taxon>
        <taxon>Vertebrata</taxon>
        <taxon>Euteleostomi</taxon>
        <taxon>Actinopterygii</taxon>
        <taxon>Neopterygii</taxon>
        <taxon>Teleostei</taxon>
        <taxon>Neoteleostei</taxon>
        <taxon>Acanthomorphata</taxon>
        <taxon>Zeiogadaria</taxon>
        <taxon>Gadariae</taxon>
        <taxon>Gadiformes</taxon>
        <taxon>Gadoidei</taxon>
        <taxon>Merlucciidae</taxon>
        <taxon>Merluccius</taxon>
    </lineage>
</organism>
<keyword evidence="3" id="KW-1185">Reference proteome</keyword>
<name>A0AA47P7N1_MERPO</name>
<evidence type="ECO:0000313" key="2">
    <source>
        <dbReference type="EMBL" id="KAK0154161.1"/>
    </source>
</evidence>
<gene>
    <name evidence="2" type="ORF">N1851_003748</name>
</gene>
<feature type="region of interest" description="Disordered" evidence="1">
    <location>
        <begin position="89"/>
        <end position="122"/>
    </location>
</feature>
<evidence type="ECO:0000313" key="3">
    <source>
        <dbReference type="Proteomes" id="UP001174136"/>
    </source>
</evidence>
<feature type="compositionally biased region" description="Polar residues" evidence="1">
    <location>
        <begin position="102"/>
        <end position="121"/>
    </location>
</feature>
<protein>
    <submittedName>
        <fullName evidence="2">Uncharacterized protein</fullName>
    </submittedName>
</protein>
<dbReference type="EMBL" id="JAOPHQ010000580">
    <property type="protein sequence ID" value="KAK0154161.1"/>
    <property type="molecule type" value="Genomic_DNA"/>
</dbReference>